<dbReference type="InterPro" id="IPR026961">
    <property type="entry name" value="PGG_dom"/>
</dbReference>
<gene>
    <name evidence="10" type="ORF">LWI29_024149</name>
</gene>
<evidence type="ECO:0000256" key="5">
    <source>
        <dbReference type="ARBA" id="ARBA00023043"/>
    </source>
</evidence>
<dbReference type="Proteomes" id="UP001168877">
    <property type="component" value="Unassembled WGS sequence"/>
</dbReference>
<dbReference type="Pfam" id="PF00023">
    <property type="entry name" value="Ank"/>
    <property type="match status" value="1"/>
</dbReference>
<sequence>MEKKLYNAAVEGDMNLIATPNKNTIMHVNIGFNDRPSSRFVEQVLETCPTLLLQVNDNGDTPLHVAAKQGCVAIVEVLIKQARTQRDQNLESGVTLHEAGQNHFVGVVKILTREDTDFPYSANNCGETPLYMAASTGSLGAVVEILETCTSATYQRPCGITALHGAVKRNHLDQGDPATMDSTPFDIIIVPDHHQLLDDAADGKIEPFKQIAEQIKFIVTPIKNTVLHINIASEKVSTQFVEEILGICPSLLVQVNAQGDTPLHVAVKFKRIDVVTALIKKAKDIQRPEELESGIGAVRQMLRMTNNKGNTALHEAMRNKSGVMVRVLFKEDPDFSYSANHCGETPLYIAAEKGFSEGVNETCTSMSYNGPNGKTALHAAVRINNQVVTRKICENNNSLTKQMDDNGWTPLHCAAYYGTFEAMQVLLEFDKSPAYVRDKYRKMTPLHLAAGRGHTNIIKEIILRCPDCYELVDDKGWSVLHFAMTAFNLRMLRILFENPLIKKLIHEKDVKGNTPFHVLAIVTPYYFSYISLRFINKVEGDITAVNNNNVSVRNVLMLGCPELQQEILKLEESVGPYQYGVVRVNKVIGTNEEFQKEIEKAKESHLIVAALIATVTFTAAFTLPGGVIQDGDKEGTAILSKKAAFQAFVITDAIALVFSLSSVIAYFLMSLPAGARSVKASKFLLVIGYYYTVMAMGAMVIAFVTGTYAVLTTSLWLAILTTFIGLSFFLLMYLIFEGMLLANRQ</sequence>
<dbReference type="PROSITE" id="PS50088">
    <property type="entry name" value="ANK_REPEAT"/>
    <property type="match status" value="4"/>
</dbReference>
<dbReference type="Pfam" id="PF13962">
    <property type="entry name" value="PGG"/>
    <property type="match status" value="1"/>
</dbReference>
<dbReference type="InterPro" id="IPR002110">
    <property type="entry name" value="Ankyrin_rpt"/>
</dbReference>
<dbReference type="AlphaFoldDB" id="A0AA39TV58"/>
<feature type="repeat" description="ANK" evidence="7">
    <location>
        <begin position="441"/>
        <end position="462"/>
    </location>
</feature>
<proteinExistence type="predicted"/>
<keyword evidence="11" id="KW-1185">Reference proteome</keyword>
<keyword evidence="5 7" id="KW-0040">ANK repeat</keyword>
<feature type="domain" description="PGG" evidence="9">
    <location>
        <begin position="596"/>
        <end position="710"/>
    </location>
</feature>
<dbReference type="SUPFAM" id="SSF48403">
    <property type="entry name" value="Ankyrin repeat"/>
    <property type="match status" value="2"/>
</dbReference>
<evidence type="ECO:0000256" key="6">
    <source>
        <dbReference type="ARBA" id="ARBA00023136"/>
    </source>
</evidence>
<evidence type="ECO:0000259" key="9">
    <source>
        <dbReference type="Pfam" id="PF13962"/>
    </source>
</evidence>
<evidence type="ECO:0000256" key="3">
    <source>
        <dbReference type="ARBA" id="ARBA00022737"/>
    </source>
</evidence>
<comment type="caution">
    <text evidence="10">The sequence shown here is derived from an EMBL/GenBank/DDBJ whole genome shotgun (WGS) entry which is preliminary data.</text>
</comment>
<feature type="transmembrane region" description="Helical" evidence="8">
    <location>
        <begin position="715"/>
        <end position="736"/>
    </location>
</feature>
<feature type="repeat" description="ANK" evidence="7">
    <location>
        <begin position="58"/>
        <end position="80"/>
    </location>
</feature>
<feature type="transmembrane region" description="Helical" evidence="8">
    <location>
        <begin position="683"/>
        <end position="709"/>
    </location>
</feature>
<dbReference type="PANTHER" id="PTHR24186">
    <property type="entry name" value="PROTEIN PHOSPHATASE 1 REGULATORY SUBUNIT"/>
    <property type="match status" value="1"/>
</dbReference>
<protein>
    <recommendedName>
        <fullName evidence="9">PGG domain-containing protein</fullName>
    </recommendedName>
</protein>
<feature type="transmembrane region" description="Helical" evidence="8">
    <location>
        <begin position="606"/>
        <end position="627"/>
    </location>
</feature>
<dbReference type="PROSITE" id="PS50297">
    <property type="entry name" value="ANK_REP_REGION"/>
    <property type="match status" value="4"/>
</dbReference>
<dbReference type="PANTHER" id="PTHR24186:SF53">
    <property type="entry name" value="PGG DOMAIN-CONTAINING PROTEIN"/>
    <property type="match status" value="1"/>
</dbReference>
<dbReference type="EMBL" id="JAUESC010000001">
    <property type="protein sequence ID" value="KAK0608015.1"/>
    <property type="molecule type" value="Genomic_DNA"/>
</dbReference>
<evidence type="ECO:0000256" key="1">
    <source>
        <dbReference type="ARBA" id="ARBA00004141"/>
    </source>
</evidence>
<feature type="transmembrane region" description="Helical" evidence="8">
    <location>
        <begin position="647"/>
        <end position="671"/>
    </location>
</feature>
<dbReference type="Gene3D" id="1.25.40.20">
    <property type="entry name" value="Ankyrin repeat-containing domain"/>
    <property type="match status" value="3"/>
</dbReference>
<dbReference type="SMART" id="SM00248">
    <property type="entry name" value="ANK"/>
    <property type="match status" value="9"/>
</dbReference>
<evidence type="ECO:0000313" key="11">
    <source>
        <dbReference type="Proteomes" id="UP001168877"/>
    </source>
</evidence>
<evidence type="ECO:0000256" key="4">
    <source>
        <dbReference type="ARBA" id="ARBA00022989"/>
    </source>
</evidence>
<evidence type="ECO:0000313" key="10">
    <source>
        <dbReference type="EMBL" id="KAK0608015.1"/>
    </source>
</evidence>
<dbReference type="Pfam" id="PF12796">
    <property type="entry name" value="Ank_2"/>
    <property type="match status" value="3"/>
</dbReference>
<name>A0AA39TV58_ACESA</name>
<evidence type="ECO:0000256" key="8">
    <source>
        <dbReference type="SAM" id="Phobius"/>
    </source>
</evidence>
<keyword evidence="6 8" id="KW-0472">Membrane</keyword>
<accession>A0AA39TV58</accession>
<reference evidence="10" key="2">
    <citation type="submission" date="2023-06" db="EMBL/GenBank/DDBJ databases">
        <authorList>
            <person name="Swenson N.G."/>
            <person name="Wegrzyn J.L."/>
            <person name="Mcevoy S.L."/>
        </authorList>
    </citation>
    <scope>NUCLEOTIDE SEQUENCE</scope>
    <source>
        <strain evidence="10">NS2018</strain>
        <tissue evidence="10">Leaf</tissue>
    </source>
</reference>
<reference evidence="10" key="1">
    <citation type="journal article" date="2022" name="Plant J.">
        <title>Strategies of tolerance reflected in two North American maple genomes.</title>
        <authorList>
            <person name="McEvoy S.L."/>
            <person name="Sezen U.U."/>
            <person name="Trouern-Trend A."/>
            <person name="McMahon S.M."/>
            <person name="Schaberg P.G."/>
            <person name="Yang J."/>
            <person name="Wegrzyn J.L."/>
            <person name="Swenson N.G."/>
        </authorList>
    </citation>
    <scope>NUCLEOTIDE SEQUENCE</scope>
    <source>
        <strain evidence="10">NS2018</strain>
    </source>
</reference>
<dbReference type="InterPro" id="IPR036770">
    <property type="entry name" value="Ankyrin_rpt-contain_sf"/>
</dbReference>
<organism evidence="10 11">
    <name type="scientific">Acer saccharum</name>
    <name type="common">Sugar maple</name>
    <dbReference type="NCBI Taxonomy" id="4024"/>
    <lineage>
        <taxon>Eukaryota</taxon>
        <taxon>Viridiplantae</taxon>
        <taxon>Streptophyta</taxon>
        <taxon>Embryophyta</taxon>
        <taxon>Tracheophyta</taxon>
        <taxon>Spermatophyta</taxon>
        <taxon>Magnoliopsida</taxon>
        <taxon>eudicotyledons</taxon>
        <taxon>Gunneridae</taxon>
        <taxon>Pentapetalae</taxon>
        <taxon>rosids</taxon>
        <taxon>malvids</taxon>
        <taxon>Sapindales</taxon>
        <taxon>Sapindaceae</taxon>
        <taxon>Hippocastanoideae</taxon>
        <taxon>Acereae</taxon>
        <taxon>Acer</taxon>
    </lineage>
</organism>
<feature type="repeat" description="ANK" evidence="7">
    <location>
        <begin position="258"/>
        <end position="290"/>
    </location>
</feature>
<feature type="repeat" description="ANK" evidence="7">
    <location>
        <begin position="406"/>
        <end position="428"/>
    </location>
</feature>
<evidence type="ECO:0000256" key="7">
    <source>
        <dbReference type="PROSITE-ProRule" id="PRU00023"/>
    </source>
</evidence>
<evidence type="ECO:0000256" key="2">
    <source>
        <dbReference type="ARBA" id="ARBA00022692"/>
    </source>
</evidence>
<keyword evidence="3" id="KW-0677">Repeat</keyword>
<dbReference type="GO" id="GO:0005886">
    <property type="term" value="C:plasma membrane"/>
    <property type="evidence" value="ECO:0007669"/>
    <property type="project" value="TreeGrafter"/>
</dbReference>
<comment type="subcellular location">
    <subcellularLocation>
        <location evidence="1">Membrane</location>
        <topology evidence="1">Multi-pass membrane protein</topology>
    </subcellularLocation>
</comment>
<keyword evidence="2 8" id="KW-0812">Transmembrane</keyword>
<keyword evidence="4 8" id="KW-1133">Transmembrane helix</keyword>